<organism evidence="2 3">
    <name type="scientific">Candidatus Thiodubiliella endoseptemdiera</name>
    <dbReference type="NCBI Taxonomy" id="2738886"/>
    <lineage>
        <taxon>Bacteria</taxon>
        <taxon>Pseudomonadati</taxon>
        <taxon>Pseudomonadota</taxon>
        <taxon>Gammaproteobacteria</taxon>
        <taxon>Candidatus Pseudothioglobaceae</taxon>
        <taxon>Candidatus Thiodubiliella</taxon>
    </lineage>
</organism>
<feature type="repeat" description="TPR" evidence="1">
    <location>
        <begin position="15"/>
        <end position="48"/>
    </location>
</feature>
<dbReference type="Proteomes" id="UP000568751">
    <property type="component" value="Unassembled WGS sequence"/>
</dbReference>
<keyword evidence="1" id="KW-0802">TPR repeat</keyword>
<proteinExistence type="predicted"/>
<dbReference type="InterPro" id="IPR019734">
    <property type="entry name" value="TPR_rpt"/>
</dbReference>
<sequence>MNAYQKAIEIKPDNHRAYYNMGNTYSELKKYQKAINAYQKAIELPSLIDHAKKQNFDLLESYINNLDDSPVKQQNLFILNQLKGHD</sequence>
<evidence type="ECO:0000256" key="1">
    <source>
        <dbReference type="PROSITE-ProRule" id="PRU00339"/>
    </source>
</evidence>
<dbReference type="PROSITE" id="PS50005">
    <property type="entry name" value="TPR"/>
    <property type="match status" value="1"/>
</dbReference>
<dbReference type="Gene3D" id="1.25.40.10">
    <property type="entry name" value="Tetratricopeptide repeat domain"/>
    <property type="match status" value="1"/>
</dbReference>
<dbReference type="Pfam" id="PF00515">
    <property type="entry name" value="TPR_1"/>
    <property type="match status" value="1"/>
</dbReference>
<dbReference type="InterPro" id="IPR011990">
    <property type="entry name" value="TPR-like_helical_dom_sf"/>
</dbReference>
<evidence type="ECO:0000313" key="3">
    <source>
        <dbReference type="Proteomes" id="UP000568751"/>
    </source>
</evidence>
<dbReference type="SMART" id="SM00028">
    <property type="entry name" value="TPR"/>
    <property type="match status" value="1"/>
</dbReference>
<gene>
    <name evidence="2" type="ORF">H0A76_06070</name>
</gene>
<dbReference type="EMBL" id="JACCHT010000001">
    <property type="protein sequence ID" value="NYT27492.1"/>
    <property type="molecule type" value="Genomic_DNA"/>
</dbReference>
<reference evidence="2 3" key="1">
    <citation type="submission" date="2020-05" db="EMBL/GenBank/DDBJ databases">
        <title>Horizontal transmission and recombination maintain forever young bacterial symbiont genomes.</title>
        <authorList>
            <person name="Russell S.L."/>
            <person name="Pepper-Tunick E."/>
            <person name="Svedberg J."/>
            <person name="Byrne A."/>
            <person name="Ruelas Castillo J."/>
            <person name="Vollmers C."/>
            <person name="Beinart R.A."/>
            <person name="Corbett-Detig R."/>
        </authorList>
    </citation>
    <scope>NUCLEOTIDE SEQUENCE [LARGE SCALE GENOMIC DNA]</scope>
    <source>
        <strain evidence="2">455</strain>
    </source>
</reference>
<dbReference type="PROSITE" id="PS50293">
    <property type="entry name" value="TPR_REGION"/>
    <property type="match status" value="1"/>
</dbReference>
<evidence type="ECO:0000313" key="2">
    <source>
        <dbReference type="EMBL" id="NYT27492.1"/>
    </source>
</evidence>
<name>A0A853F1F4_9GAMM</name>
<protein>
    <submittedName>
        <fullName evidence="2">Tetratricopeptide repeat protein</fullName>
    </submittedName>
</protein>
<comment type="caution">
    <text evidence="2">The sequence shown here is derived from an EMBL/GenBank/DDBJ whole genome shotgun (WGS) entry which is preliminary data.</text>
</comment>
<accession>A0A853F1F4</accession>
<dbReference type="AlphaFoldDB" id="A0A853F1F4"/>
<dbReference type="SUPFAM" id="SSF48452">
    <property type="entry name" value="TPR-like"/>
    <property type="match status" value="1"/>
</dbReference>